<keyword evidence="6" id="KW-0460">Magnesium</keyword>
<comment type="caution">
    <text evidence="8">The sequence shown here is derived from an EMBL/GenBank/DDBJ whole genome shotgun (WGS) entry which is preliminary data.</text>
</comment>
<dbReference type="PANTHER" id="PTHR10192:SF5">
    <property type="entry name" value="GEPHYRIN"/>
    <property type="match status" value="1"/>
</dbReference>
<gene>
    <name evidence="8" type="primary">glp</name>
    <name evidence="8" type="ORF">WB794_12080</name>
</gene>
<dbReference type="InterPro" id="IPR005110">
    <property type="entry name" value="MoeA_linker/N"/>
</dbReference>
<evidence type="ECO:0000256" key="3">
    <source>
        <dbReference type="ARBA" id="ARBA00010763"/>
    </source>
</evidence>
<keyword evidence="6" id="KW-0808">Transferase</keyword>
<organism evidence="8 9">
    <name type="scientific">Denitratimonas tolerans</name>
    <dbReference type="NCBI Taxonomy" id="1338420"/>
    <lineage>
        <taxon>Bacteria</taxon>
        <taxon>Pseudomonadati</taxon>
        <taxon>Pseudomonadota</taxon>
        <taxon>Gammaproteobacteria</taxon>
        <taxon>Lysobacterales</taxon>
        <taxon>Lysobacteraceae</taxon>
        <taxon>Denitratimonas</taxon>
    </lineage>
</organism>
<dbReference type="CDD" id="cd00887">
    <property type="entry name" value="MoeA"/>
    <property type="match status" value="1"/>
</dbReference>
<dbReference type="EC" id="2.10.1.1" evidence="6"/>
<dbReference type="GO" id="GO:0046872">
    <property type="term" value="F:metal ion binding"/>
    <property type="evidence" value="ECO:0007669"/>
    <property type="project" value="UniProtKB-UniRule"/>
</dbReference>
<dbReference type="PANTHER" id="PTHR10192">
    <property type="entry name" value="MOLYBDOPTERIN BIOSYNTHESIS PROTEIN"/>
    <property type="match status" value="1"/>
</dbReference>
<keyword evidence="6" id="KW-0479">Metal-binding</keyword>
<dbReference type="SUPFAM" id="SSF63882">
    <property type="entry name" value="MoeA N-terminal region -like"/>
    <property type="match status" value="1"/>
</dbReference>
<dbReference type="Gene3D" id="2.170.190.11">
    <property type="entry name" value="Molybdopterin biosynthesis moea protein, domain 3"/>
    <property type="match status" value="1"/>
</dbReference>
<keyword evidence="6" id="KW-0500">Molybdenum</keyword>
<dbReference type="SUPFAM" id="SSF53218">
    <property type="entry name" value="Molybdenum cofactor biosynthesis proteins"/>
    <property type="match status" value="1"/>
</dbReference>
<feature type="domain" description="MoaB/Mog" evidence="7">
    <location>
        <begin position="179"/>
        <end position="320"/>
    </location>
</feature>
<comment type="pathway">
    <text evidence="2 6">Cofactor biosynthesis; molybdopterin biosynthesis.</text>
</comment>
<dbReference type="Proteomes" id="UP001364472">
    <property type="component" value="Unassembled WGS sequence"/>
</dbReference>
<accession>A0AAW9R567</accession>
<dbReference type="GO" id="GO:0006777">
    <property type="term" value="P:Mo-molybdopterin cofactor biosynthetic process"/>
    <property type="evidence" value="ECO:0007669"/>
    <property type="project" value="UniProtKB-UniRule"/>
</dbReference>
<sequence length="416" mass="44188">MIGYDEALAHILREAKPLPVVPRTPVPGQVLAEPVHSREDLPPFDNSAMDGFALRVGDAGIAAGAEFEVLGAQAAGDERVSAPAGAWEIMTGARIPDGLDAVIPVEQVEVLARDDDGKPARIRLQAEVPRGQHVRRHGEDVRKGDRFLAAGTRLDAPQLMLLAALGVSLVDVRAAPRVALINTGRELVDDPARPLASGEIRNSNGPYLAQRVEQAGAELVLRQTVSDEVDAFFIAMEEARSAGAELVLSTGAVSMGRYDFIPDALRKLGATIHFHKVAIRPGKPLLFATLPNGALFFGLPGNPASSAVGLRFFVEPALRAMLGLAPERALRLPLRGGRRAHHALRVFLKARVELDAHGRLWAQALPGQESFRIAPLAQANAWVVIDGSAGDLPEGAPVEVCGPGHLLGLTLEGVQP</sequence>
<comment type="function">
    <text evidence="1 6">Catalyzes the insertion of molybdate into adenylated molybdopterin with the concomitant release of AMP.</text>
</comment>
<evidence type="ECO:0000259" key="7">
    <source>
        <dbReference type="SMART" id="SM00852"/>
    </source>
</evidence>
<dbReference type="InterPro" id="IPR008284">
    <property type="entry name" value="MoCF_biosynth_CS"/>
</dbReference>
<dbReference type="Pfam" id="PF00994">
    <property type="entry name" value="MoCF_biosynth"/>
    <property type="match status" value="1"/>
</dbReference>
<dbReference type="InterPro" id="IPR001453">
    <property type="entry name" value="MoaB/Mog_dom"/>
</dbReference>
<evidence type="ECO:0000313" key="8">
    <source>
        <dbReference type="EMBL" id="MEJ1250410.1"/>
    </source>
</evidence>
<dbReference type="SUPFAM" id="SSF63867">
    <property type="entry name" value="MoeA C-terminal domain-like"/>
    <property type="match status" value="1"/>
</dbReference>
<dbReference type="GO" id="GO:0005829">
    <property type="term" value="C:cytosol"/>
    <property type="evidence" value="ECO:0007669"/>
    <property type="project" value="TreeGrafter"/>
</dbReference>
<dbReference type="Pfam" id="PF03454">
    <property type="entry name" value="MoeA_C"/>
    <property type="match status" value="1"/>
</dbReference>
<dbReference type="SMART" id="SM00852">
    <property type="entry name" value="MoCF_biosynth"/>
    <property type="match status" value="1"/>
</dbReference>
<dbReference type="AlphaFoldDB" id="A0AAW9R567"/>
<dbReference type="GO" id="GO:0061599">
    <property type="term" value="F:molybdopterin molybdotransferase activity"/>
    <property type="evidence" value="ECO:0007669"/>
    <property type="project" value="UniProtKB-UniRule"/>
</dbReference>
<evidence type="ECO:0000256" key="2">
    <source>
        <dbReference type="ARBA" id="ARBA00005046"/>
    </source>
</evidence>
<dbReference type="RefSeq" id="WP_337336112.1">
    <property type="nucleotide sequence ID" value="NZ_JBBDHC010000019.1"/>
</dbReference>
<name>A0AAW9R567_9GAMM</name>
<proteinExistence type="inferred from homology"/>
<keyword evidence="9" id="KW-1185">Reference proteome</keyword>
<evidence type="ECO:0000256" key="1">
    <source>
        <dbReference type="ARBA" id="ARBA00002901"/>
    </source>
</evidence>
<dbReference type="InterPro" id="IPR036688">
    <property type="entry name" value="MoeA_C_domain_IV_sf"/>
</dbReference>
<dbReference type="InterPro" id="IPR036425">
    <property type="entry name" value="MoaB/Mog-like_dom_sf"/>
</dbReference>
<keyword evidence="4 6" id="KW-0501">Molybdenum cofactor biosynthesis</keyword>
<comment type="catalytic activity">
    <reaction evidence="5">
        <text>adenylyl-molybdopterin + molybdate = Mo-molybdopterin + AMP + H(+)</text>
        <dbReference type="Rhea" id="RHEA:35047"/>
        <dbReference type="ChEBI" id="CHEBI:15378"/>
        <dbReference type="ChEBI" id="CHEBI:36264"/>
        <dbReference type="ChEBI" id="CHEBI:62727"/>
        <dbReference type="ChEBI" id="CHEBI:71302"/>
        <dbReference type="ChEBI" id="CHEBI:456215"/>
        <dbReference type="EC" id="2.10.1.1"/>
    </reaction>
</comment>
<dbReference type="NCBIfam" id="TIGR00177">
    <property type="entry name" value="molyb_syn"/>
    <property type="match status" value="1"/>
</dbReference>
<dbReference type="Gene3D" id="3.90.105.10">
    <property type="entry name" value="Molybdopterin biosynthesis moea protein, domain 2"/>
    <property type="match status" value="1"/>
</dbReference>
<dbReference type="InterPro" id="IPR005111">
    <property type="entry name" value="MoeA_C_domain_IV"/>
</dbReference>
<evidence type="ECO:0000313" key="9">
    <source>
        <dbReference type="Proteomes" id="UP001364472"/>
    </source>
</evidence>
<dbReference type="NCBIfam" id="NF045515">
    <property type="entry name" value="Glp_gephyrin"/>
    <property type="match status" value="1"/>
</dbReference>
<dbReference type="InterPro" id="IPR038987">
    <property type="entry name" value="MoeA-like"/>
</dbReference>
<reference evidence="8 9" key="1">
    <citation type="journal article" date="2016" name="Antonie Van Leeuwenhoek">
        <title>Denitratimonas tolerans gen. nov., sp. nov., a denitrifying bacterium isolated from a bioreactor for tannery wastewater treatment.</title>
        <authorList>
            <person name="Han S.I."/>
            <person name="Kim J.O."/>
            <person name="Lee Y.R."/>
            <person name="Ekpeghere K.I."/>
            <person name="Koh S.C."/>
            <person name="Whang K.S."/>
        </authorList>
    </citation>
    <scope>NUCLEOTIDE SEQUENCE [LARGE SCALE GENOMIC DNA]</scope>
    <source>
        <strain evidence="8 9">KACC 17565</strain>
    </source>
</reference>
<protein>
    <recommendedName>
        <fullName evidence="6">Molybdopterin molybdenumtransferase</fullName>
        <ecNumber evidence="6">2.10.1.1</ecNumber>
    </recommendedName>
</protein>
<dbReference type="Pfam" id="PF03453">
    <property type="entry name" value="MoeA_N"/>
    <property type="match status" value="1"/>
</dbReference>
<evidence type="ECO:0000256" key="6">
    <source>
        <dbReference type="RuleBase" id="RU365090"/>
    </source>
</evidence>
<dbReference type="InterPro" id="IPR036135">
    <property type="entry name" value="MoeA_linker/N_sf"/>
</dbReference>
<comment type="similarity">
    <text evidence="3 6">Belongs to the MoeA family.</text>
</comment>
<dbReference type="EMBL" id="JBBDHC010000019">
    <property type="protein sequence ID" value="MEJ1250410.1"/>
    <property type="molecule type" value="Genomic_DNA"/>
</dbReference>
<evidence type="ECO:0000256" key="5">
    <source>
        <dbReference type="ARBA" id="ARBA00047317"/>
    </source>
</evidence>
<dbReference type="Gene3D" id="3.40.980.10">
    <property type="entry name" value="MoaB/Mog-like domain"/>
    <property type="match status" value="1"/>
</dbReference>
<dbReference type="Gene3D" id="2.40.340.10">
    <property type="entry name" value="MoeA, C-terminal, domain IV"/>
    <property type="match status" value="1"/>
</dbReference>
<dbReference type="PROSITE" id="PS01079">
    <property type="entry name" value="MOCF_BIOSYNTHESIS_2"/>
    <property type="match status" value="1"/>
</dbReference>
<evidence type="ECO:0000256" key="4">
    <source>
        <dbReference type="ARBA" id="ARBA00023150"/>
    </source>
</evidence>
<comment type="cofactor">
    <cofactor evidence="6">
        <name>Mg(2+)</name>
        <dbReference type="ChEBI" id="CHEBI:18420"/>
    </cofactor>
</comment>